<comment type="caution">
    <text evidence="1">The sequence shown here is derived from an EMBL/GenBank/DDBJ whole genome shotgun (WGS) entry which is preliminary data.</text>
</comment>
<gene>
    <name evidence="1" type="ORF">CDN99_17435</name>
</gene>
<proteinExistence type="predicted"/>
<reference evidence="1 2" key="1">
    <citation type="journal article" date="2008" name="Int. J. Syst. Evol. Microbiol.">
        <title>Description of Roseateles aquatilis sp. nov. and Roseateles terrae sp. nov., in the class Betaproteobacteria, and emended description of the genus Roseateles.</title>
        <authorList>
            <person name="Gomila M."/>
            <person name="Bowien B."/>
            <person name="Falsen E."/>
            <person name="Moore E.R."/>
            <person name="Lalucat J."/>
        </authorList>
    </citation>
    <scope>NUCLEOTIDE SEQUENCE [LARGE SCALE GENOMIC DNA]</scope>
    <source>
        <strain evidence="1 2">CCUG 48205</strain>
    </source>
</reference>
<dbReference type="Proteomes" id="UP000197468">
    <property type="component" value="Unassembled WGS sequence"/>
</dbReference>
<organism evidence="1 2">
    <name type="scientific">Roseateles aquatilis</name>
    <dbReference type="NCBI Taxonomy" id="431061"/>
    <lineage>
        <taxon>Bacteria</taxon>
        <taxon>Pseudomonadati</taxon>
        <taxon>Pseudomonadota</taxon>
        <taxon>Betaproteobacteria</taxon>
        <taxon>Burkholderiales</taxon>
        <taxon>Sphaerotilaceae</taxon>
        <taxon>Roseateles</taxon>
    </lineage>
</organism>
<name>A0A246J522_9BURK</name>
<keyword evidence="2" id="KW-1185">Reference proteome</keyword>
<dbReference type="EMBL" id="NIOF01000008">
    <property type="protein sequence ID" value="OWQ87683.1"/>
    <property type="molecule type" value="Genomic_DNA"/>
</dbReference>
<protein>
    <submittedName>
        <fullName evidence="1">Uncharacterized protein</fullName>
    </submittedName>
</protein>
<evidence type="ECO:0000313" key="1">
    <source>
        <dbReference type="EMBL" id="OWQ87683.1"/>
    </source>
</evidence>
<sequence length="374" mass="41453">MTQAGLLVRKTDNTGTVLEFFDPIRARLPFPLMQEHCSINNLPTAQGWDKLLVKLEEEIQISAARSAQIDQALATIFRETISVGTRAVKVFRLPPDEAPLIAARLAEFAPEDSPFMATYPRPIDSNELAVMPAGVFLCDVGRPEQDGSTTLVFCGRRILEEREARTRAQLGDAAVNQFGWGQYDEFVFVRRRYVQSFEIVRVDVTRALLELRVEDHSGVDSGSALEQLQVKVNGLLAPHFGMQLQLVNPINLFPAIKALYDDQAAGIVVELGFTTDTGSSKHEKMRSSRADLRLEQFHVGGKAAVNGILTPFRVAVRWAEEGQRTQEEVLLPGSIRMLGSAHPYLDHMVLSGALTEAKMQATLQRVVDHLPAPE</sequence>
<accession>A0A246J522</accession>
<evidence type="ECO:0000313" key="2">
    <source>
        <dbReference type="Proteomes" id="UP000197468"/>
    </source>
</evidence>
<dbReference type="AlphaFoldDB" id="A0A246J522"/>